<comment type="caution">
    <text evidence="2">The sequence shown here is derived from an EMBL/GenBank/DDBJ whole genome shotgun (WGS) entry which is preliminary data.</text>
</comment>
<dbReference type="Gene3D" id="1.10.510.10">
    <property type="entry name" value="Transferase(Phosphotransferase) domain 1"/>
    <property type="match status" value="1"/>
</dbReference>
<dbReference type="AlphaFoldDB" id="A0A1V6PA85"/>
<evidence type="ECO:0008006" key="4">
    <source>
        <dbReference type="Google" id="ProtNLM"/>
    </source>
</evidence>
<keyword evidence="1" id="KW-0812">Transmembrane</keyword>
<reference evidence="3" key="1">
    <citation type="journal article" date="2017" name="Nat. Microbiol.">
        <title>Global analysis of biosynthetic gene clusters reveals vast potential of secondary metabolite production in Penicillium species.</title>
        <authorList>
            <person name="Nielsen J.C."/>
            <person name="Grijseels S."/>
            <person name="Prigent S."/>
            <person name="Ji B."/>
            <person name="Dainat J."/>
            <person name="Nielsen K.F."/>
            <person name="Frisvad J.C."/>
            <person name="Workman M."/>
            <person name="Nielsen J."/>
        </authorList>
    </citation>
    <scope>NUCLEOTIDE SEQUENCE [LARGE SCALE GENOMIC DNA]</scope>
    <source>
        <strain evidence="3">IBT 11843</strain>
    </source>
</reference>
<dbReference type="EMBL" id="MDYL01000015">
    <property type="protein sequence ID" value="OQD73456.1"/>
    <property type="molecule type" value="Genomic_DNA"/>
</dbReference>
<protein>
    <recommendedName>
        <fullName evidence="4">Protein kinase domain-containing protein</fullName>
    </recommendedName>
</protein>
<keyword evidence="1" id="KW-1133">Transmembrane helix</keyword>
<accession>A0A1V6PA85</accession>
<keyword evidence="1" id="KW-0472">Membrane</keyword>
<evidence type="ECO:0000313" key="3">
    <source>
        <dbReference type="Proteomes" id="UP000191522"/>
    </source>
</evidence>
<organism evidence="2 3">
    <name type="scientific">Penicillium decumbens</name>
    <dbReference type="NCBI Taxonomy" id="69771"/>
    <lineage>
        <taxon>Eukaryota</taxon>
        <taxon>Fungi</taxon>
        <taxon>Dikarya</taxon>
        <taxon>Ascomycota</taxon>
        <taxon>Pezizomycotina</taxon>
        <taxon>Eurotiomycetes</taxon>
        <taxon>Eurotiomycetidae</taxon>
        <taxon>Eurotiales</taxon>
        <taxon>Aspergillaceae</taxon>
        <taxon>Penicillium</taxon>
    </lineage>
</organism>
<dbReference type="OrthoDB" id="5979581at2759"/>
<gene>
    <name evidence="2" type="ORF">PENDEC_c015G01956</name>
</gene>
<keyword evidence="3" id="KW-1185">Reference proteome</keyword>
<feature type="transmembrane region" description="Helical" evidence="1">
    <location>
        <begin position="12"/>
        <end position="32"/>
    </location>
</feature>
<dbReference type="OMA" id="PFRESMY"/>
<proteinExistence type="predicted"/>
<sequence length="170" mass="19189">MYNKMASPPAPFILVTIAGLGLMPRILVGKLWNILGSRELFQQVYDTNGQYNAKSHLAEMIALLGPPPRALLAKSKALTEHNWPEPVTKDTGELCNNAQEFFDGPFFSAKGEFGHKEAIPSRSLEDTTSFLKEKGREAFLSFVRQMLTWLPEKRKTARELMDHPFLKLGR</sequence>
<dbReference type="SUPFAM" id="SSF56112">
    <property type="entry name" value="Protein kinase-like (PK-like)"/>
    <property type="match status" value="1"/>
</dbReference>
<dbReference type="InterPro" id="IPR011009">
    <property type="entry name" value="Kinase-like_dom_sf"/>
</dbReference>
<evidence type="ECO:0000313" key="2">
    <source>
        <dbReference type="EMBL" id="OQD73456.1"/>
    </source>
</evidence>
<name>A0A1V6PA85_PENDC</name>
<dbReference type="Proteomes" id="UP000191522">
    <property type="component" value="Unassembled WGS sequence"/>
</dbReference>
<evidence type="ECO:0000256" key="1">
    <source>
        <dbReference type="SAM" id="Phobius"/>
    </source>
</evidence>
<dbReference type="STRING" id="69771.A0A1V6PA85"/>